<proteinExistence type="predicted"/>
<dbReference type="AlphaFoldDB" id="A0A7S1BAK2"/>
<dbReference type="EMBL" id="HBFR01010661">
    <property type="protein sequence ID" value="CAD8880526.1"/>
    <property type="molecule type" value="Transcribed_RNA"/>
</dbReference>
<name>A0A7S1BAK2_9STRA</name>
<gene>
    <name evidence="2" type="ORF">CHYS00102_LOCUS7712</name>
</gene>
<protein>
    <submittedName>
        <fullName evidence="2">Uncharacterized protein</fullName>
    </submittedName>
</protein>
<reference evidence="2" key="1">
    <citation type="submission" date="2021-01" db="EMBL/GenBank/DDBJ databases">
        <authorList>
            <person name="Corre E."/>
            <person name="Pelletier E."/>
            <person name="Niang G."/>
            <person name="Scheremetjew M."/>
            <person name="Finn R."/>
            <person name="Kale V."/>
            <person name="Holt S."/>
            <person name="Cochrane G."/>
            <person name="Meng A."/>
            <person name="Brown T."/>
            <person name="Cohen L."/>
        </authorList>
    </citation>
    <scope>NUCLEOTIDE SEQUENCE</scope>
    <source>
        <strain evidence="2">308</strain>
    </source>
</reference>
<sequence>MKIHSLVILLLASMLNQFAFCFSGVALGASYTILSRGRLKQGQQAKRSILASEKSSTPKEGHRSSVRPLVMGGISGSVMDIIYGYNVACVKERDRYHAEN</sequence>
<evidence type="ECO:0000256" key="1">
    <source>
        <dbReference type="SAM" id="SignalP"/>
    </source>
</evidence>
<feature type="chain" id="PRO_5031251859" evidence="1">
    <location>
        <begin position="22"/>
        <end position="100"/>
    </location>
</feature>
<evidence type="ECO:0000313" key="2">
    <source>
        <dbReference type="EMBL" id="CAD8880526.1"/>
    </source>
</evidence>
<accession>A0A7S1BAK2</accession>
<keyword evidence="1" id="KW-0732">Signal</keyword>
<feature type="signal peptide" evidence="1">
    <location>
        <begin position="1"/>
        <end position="21"/>
    </location>
</feature>
<organism evidence="2">
    <name type="scientific">Corethron hystrix</name>
    <dbReference type="NCBI Taxonomy" id="216773"/>
    <lineage>
        <taxon>Eukaryota</taxon>
        <taxon>Sar</taxon>
        <taxon>Stramenopiles</taxon>
        <taxon>Ochrophyta</taxon>
        <taxon>Bacillariophyta</taxon>
        <taxon>Coscinodiscophyceae</taxon>
        <taxon>Corethrophycidae</taxon>
        <taxon>Corethrales</taxon>
        <taxon>Corethraceae</taxon>
        <taxon>Corethron</taxon>
    </lineage>
</organism>